<sequence length="807" mass="87855">MTQYKQGTARKDAPANFRKTVLASLIASLMLPVAAGAAGAGAGQQAAATPAATAPEASAQPLEVVVVTARKRTEALQAVPVAISAFTADSLERAKIVAAPDLQFSIPNAVLTGNDRFTIRGIGNNSLGGDNGVGLSLNGASIGYLPQDEFYDIERIEVLRGPQGTLFGRNTTGGGIAVTTKRANGKFGGEFNIELGNYNATRMGGTLNIPINDTVMQRFSGYSLKRDGYTRNEFTGNKIDGRDQYGLRSSTRLDLEDYGQVNLMLGTYKEDSSRAREGKRLCKASPVLGCSATELGFDSPDATATILQTLARFFTPFPAGGNIYAGAPNPTDLRAVAADTDPSFLMKHNFGTLDYTLDIGQFSATYVAGYSSFNTEQNTDWDNAALPFRFTKPITYSVDRDTVVTSDRILTTDSSVAASQTWSHEMRVSSQFKGTFNFTGGLFHLRSSGTGGFYIWNPIIESFQKAQGRPPETWFVNGETKRSTTRATALFGEGELKFSDKLRATLGARLTEEKKTSLGRNIVLSGTVPFKQSELDWKWWTGRASLNYAPNRDTLLYGSVSTGYKGGGFNAGNATVPEFDPETVTAYEIGYKTTMLDRKLRANFSLFYNDYADMQLAQRIAGSAITSNADAKIRGAEAEFLWAPSKAVLLDLNLSYLDTKIGDFMTIDAANPAQSATVKTPEVLVNLRGNKLPHSPTSKYKIGAQYTMGMFGSGWNATARVDHVHQASYFAREFNTVNDRIDAWGVTNLQLRFTSPDNKIEVKTFVKNLSNADNLTNIIIEDALIGSYRNVRLLDPRTYGVQVQYKF</sequence>
<evidence type="ECO:0000256" key="9">
    <source>
        <dbReference type="ARBA" id="ARBA00023136"/>
    </source>
</evidence>
<keyword evidence="16" id="KW-0675">Receptor</keyword>
<accession>A0A2U2I6Z3</accession>
<dbReference type="InterPro" id="IPR036942">
    <property type="entry name" value="Beta-barrel_TonB_sf"/>
</dbReference>
<feature type="domain" description="TonB-dependent receptor-like beta-barrel" evidence="14">
    <location>
        <begin position="318"/>
        <end position="769"/>
    </location>
</feature>
<evidence type="ECO:0000256" key="3">
    <source>
        <dbReference type="ARBA" id="ARBA00022452"/>
    </source>
</evidence>
<evidence type="ECO:0000313" key="17">
    <source>
        <dbReference type="Proteomes" id="UP000241421"/>
    </source>
</evidence>
<evidence type="ECO:0000256" key="13">
    <source>
        <dbReference type="SAM" id="SignalP"/>
    </source>
</evidence>
<dbReference type="RefSeq" id="WP_106755751.1">
    <property type="nucleotide sequence ID" value="NZ_PXWF02000021.1"/>
</dbReference>
<dbReference type="PROSITE" id="PS52016">
    <property type="entry name" value="TONB_DEPENDENT_REC_3"/>
    <property type="match status" value="1"/>
</dbReference>
<evidence type="ECO:0000256" key="6">
    <source>
        <dbReference type="ARBA" id="ARBA00023004"/>
    </source>
</evidence>
<dbReference type="GO" id="GO:0009279">
    <property type="term" value="C:cell outer membrane"/>
    <property type="evidence" value="ECO:0007669"/>
    <property type="project" value="UniProtKB-SubCell"/>
</dbReference>
<feature type="signal peptide" evidence="13">
    <location>
        <begin position="1"/>
        <end position="37"/>
    </location>
</feature>
<keyword evidence="3 11" id="KW-1134">Transmembrane beta strand</keyword>
<keyword evidence="13" id="KW-0732">Signal</keyword>
<dbReference type="Pfam" id="PF07715">
    <property type="entry name" value="Plug"/>
    <property type="match status" value="1"/>
</dbReference>
<keyword evidence="17" id="KW-1185">Reference proteome</keyword>
<dbReference type="EMBL" id="PXWF02000021">
    <property type="protein sequence ID" value="PWF55492.1"/>
    <property type="molecule type" value="Genomic_DNA"/>
</dbReference>
<dbReference type="GO" id="GO:0006826">
    <property type="term" value="P:iron ion transport"/>
    <property type="evidence" value="ECO:0007669"/>
    <property type="project" value="UniProtKB-KW"/>
</dbReference>
<keyword evidence="4" id="KW-0410">Iron transport</keyword>
<reference evidence="16 17" key="1">
    <citation type="submission" date="2018-04" db="EMBL/GenBank/DDBJ databases">
        <title>Massilia violaceinigra sp. nov., a novel purple-pigmented bacterium isolated from Tianshan glacier, Xinjiang, China.</title>
        <authorList>
            <person name="Wang H."/>
        </authorList>
    </citation>
    <scope>NUCLEOTIDE SEQUENCE [LARGE SCALE GENOMIC DNA]</scope>
    <source>
        <strain evidence="16 17">B448-2</strain>
    </source>
</reference>
<gene>
    <name evidence="16" type="ORF">C7C56_001565</name>
</gene>
<dbReference type="Proteomes" id="UP000241421">
    <property type="component" value="Unassembled WGS sequence"/>
</dbReference>
<dbReference type="PANTHER" id="PTHR32552:SF81">
    <property type="entry name" value="TONB-DEPENDENT OUTER MEMBRANE RECEPTOR"/>
    <property type="match status" value="1"/>
</dbReference>
<keyword evidence="10 11" id="KW-0998">Cell outer membrane</keyword>
<dbReference type="InterPro" id="IPR039426">
    <property type="entry name" value="TonB-dep_rcpt-like"/>
</dbReference>
<dbReference type="Pfam" id="PF00593">
    <property type="entry name" value="TonB_dep_Rec_b-barrel"/>
    <property type="match status" value="1"/>
</dbReference>
<evidence type="ECO:0000256" key="4">
    <source>
        <dbReference type="ARBA" id="ARBA00022496"/>
    </source>
</evidence>
<dbReference type="InterPro" id="IPR012910">
    <property type="entry name" value="Plug_dom"/>
</dbReference>
<evidence type="ECO:0000256" key="12">
    <source>
        <dbReference type="RuleBase" id="RU003357"/>
    </source>
</evidence>
<dbReference type="PANTHER" id="PTHR32552">
    <property type="entry name" value="FERRICHROME IRON RECEPTOR-RELATED"/>
    <property type="match status" value="1"/>
</dbReference>
<feature type="domain" description="TonB-dependent receptor plug" evidence="15">
    <location>
        <begin position="76"/>
        <end position="174"/>
    </location>
</feature>
<keyword evidence="2 11" id="KW-0813">Transport</keyword>
<evidence type="ECO:0000256" key="11">
    <source>
        <dbReference type="PROSITE-ProRule" id="PRU01360"/>
    </source>
</evidence>
<keyword evidence="7" id="KW-0406">Ion transport</keyword>
<evidence type="ECO:0000256" key="10">
    <source>
        <dbReference type="ARBA" id="ARBA00023237"/>
    </source>
</evidence>
<keyword evidence="5 11" id="KW-0812">Transmembrane</keyword>
<keyword evidence="9 11" id="KW-0472">Membrane</keyword>
<dbReference type="AlphaFoldDB" id="A0A2U2I6Z3"/>
<comment type="similarity">
    <text evidence="11 12">Belongs to the TonB-dependent receptor family.</text>
</comment>
<dbReference type="SUPFAM" id="SSF56935">
    <property type="entry name" value="Porins"/>
    <property type="match status" value="1"/>
</dbReference>
<feature type="chain" id="PRO_5015613447" evidence="13">
    <location>
        <begin position="38"/>
        <end position="807"/>
    </location>
</feature>
<evidence type="ECO:0000259" key="14">
    <source>
        <dbReference type="Pfam" id="PF00593"/>
    </source>
</evidence>
<evidence type="ECO:0000256" key="7">
    <source>
        <dbReference type="ARBA" id="ARBA00023065"/>
    </source>
</evidence>
<protein>
    <submittedName>
        <fullName evidence="16">TonB-dependent receptor</fullName>
    </submittedName>
</protein>
<dbReference type="InterPro" id="IPR000531">
    <property type="entry name" value="Beta-barrel_TonB"/>
</dbReference>
<evidence type="ECO:0000256" key="1">
    <source>
        <dbReference type="ARBA" id="ARBA00004571"/>
    </source>
</evidence>
<evidence type="ECO:0000259" key="15">
    <source>
        <dbReference type="Pfam" id="PF07715"/>
    </source>
</evidence>
<evidence type="ECO:0000256" key="8">
    <source>
        <dbReference type="ARBA" id="ARBA00023077"/>
    </source>
</evidence>
<dbReference type="Gene3D" id="2.40.170.20">
    <property type="entry name" value="TonB-dependent receptor, beta-barrel domain"/>
    <property type="match status" value="1"/>
</dbReference>
<evidence type="ECO:0000256" key="5">
    <source>
        <dbReference type="ARBA" id="ARBA00022692"/>
    </source>
</evidence>
<comment type="subcellular location">
    <subcellularLocation>
        <location evidence="1 11">Cell outer membrane</location>
        <topology evidence="1 11">Multi-pass membrane protein</topology>
    </subcellularLocation>
</comment>
<proteinExistence type="inferred from homology"/>
<organism evidence="16 17">
    <name type="scientific">Massilia glaciei</name>
    <dbReference type="NCBI Taxonomy" id="1524097"/>
    <lineage>
        <taxon>Bacteria</taxon>
        <taxon>Pseudomonadati</taxon>
        <taxon>Pseudomonadota</taxon>
        <taxon>Betaproteobacteria</taxon>
        <taxon>Burkholderiales</taxon>
        <taxon>Oxalobacteraceae</taxon>
        <taxon>Telluria group</taxon>
        <taxon>Massilia</taxon>
    </lineage>
</organism>
<evidence type="ECO:0000256" key="2">
    <source>
        <dbReference type="ARBA" id="ARBA00022448"/>
    </source>
</evidence>
<comment type="caution">
    <text evidence="16">The sequence shown here is derived from an EMBL/GenBank/DDBJ whole genome shotgun (WGS) entry which is preliminary data.</text>
</comment>
<evidence type="ECO:0000313" key="16">
    <source>
        <dbReference type="EMBL" id="PWF55492.1"/>
    </source>
</evidence>
<name>A0A2U2I6Z3_9BURK</name>
<dbReference type="OrthoDB" id="8538693at2"/>
<keyword evidence="8 12" id="KW-0798">TonB box</keyword>
<keyword evidence="6" id="KW-0408">Iron</keyword>